<dbReference type="InterPro" id="IPR018063">
    <property type="entry name" value="SAM_MeTrfase_RsmI_CS"/>
</dbReference>
<protein>
    <recommendedName>
        <fullName evidence="6">Ribosomal RNA small subunit methyltransferase I</fullName>
        <ecNumber evidence="6">2.1.1.198</ecNumber>
    </recommendedName>
    <alternativeName>
        <fullName evidence="6">16S rRNA 2'-O-ribose C1402 methyltransferase</fullName>
    </alternativeName>
    <alternativeName>
        <fullName evidence="6">rRNA (cytidine-2'-O-)-methyltransferase RsmI</fullName>
    </alternativeName>
</protein>
<dbReference type="STRING" id="1798481.A2678_01620"/>
<keyword evidence="3 6" id="KW-0489">Methyltransferase</keyword>
<comment type="subcellular location">
    <subcellularLocation>
        <location evidence="6">Cytoplasm</location>
    </subcellularLocation>
</comment>
<evidence type="ECO:0000313" key="9">
    <source>
        <dbReference type="Proteomes" id="UP000178815"/>
    </source>
</evidence>
<keyword evidence="2 6" id="KW-0698">rRNA processing</keyword>
<dbReference type="CDD" id="cd11648">
    <property type="entry name" value="RsmI"/>
    <property type="match status" value="1"/>
</dbReference>
<organism evidence="8 9">
    <name type="scientific">Candidatus Kaiserbacteria bacterium RIFCSPHIGHO2_01_FULL_53_31</name>
    <dbReference type="NCBI Taxonomy" id="1798481"/>
    <lineage>
        <taxon>Bacteria</taxon>
        <taxon>Candidatus Kaiseribacteriota</taxon>
    </lineage>
</organism>
<dbReference type="GO" id="GO:0005737">
    <property type="term" value="C:cytoplasm"/>
    <property type="evidence" value="ECO:0007669"/>
    <property type="project" value="UniProtKB-SubCell"/>
</dbReference>
<accession>A0A1F6CG74</accession>
<dbReference type="PROSITE" id="PS01296">
    <property type="entry name" value="RSMI"/>
    <property type="match status" value="1"/>
</dbReference>
<keyword evidence="4 6" id="KW-0808">Transferase</keyword>
<comment type="similarity">
    <text evidence="6">Belongs to the methyltransferase superfamily. RsmI family.</text>
</comment>
<dbReference type="PANTHER" id="PTHR46111">
    <property type="entry name" value="RIBOSOMAL RNA SMALL SUBUNIT METHYLTRANSFERASE I"/>
    <property type="match status" value="1"/>
</dbReference>
<name>A0A1F6CG74_9BACT</name>
<evidence type="ECO:0000259" key="7">
    <source>
        <dbReference type="Pfam" id="PF00590"/>
    </source>
</evidence>
<dbReference type="GO" id="GO:0070677">
    <property type="term" value="F:rRNA (cytosine-2'-O-)-methyltransferase activity"/>
    <property type="evidence" value="ECO:0007669"/>
    <property type="project" value="UniProtKB-UniRule"/>
</dbReference>
<evidence type="ECO:0000256" key="5">
    <source>
        <dbReference type="ARBA" id="ARBA00022691"/>
    </source>
</evidence>
<comment type="caution">
    <text evidence="8">The sequence shown here is derived from an EMBL/GenBank/DDBJ whole genome shotgun (WGS) entry which is preliminary data.</text>
</comment>
<dbReference type="InterPro" id="IPR014776">
    <property type="entry name" value="4pyrrole_Mease_sub2"/>
</dbReference>
<keyword evidence="5 6" id="KW-0949">S-adenosyl-L-methionine</keyword>
<evidence type="ECO:0000256" key="2">
    <source>
        <dbReference type="ARBA" id="ARBA00022552"/>
    </source>
</evidence>
<evidence type="ECO:0000256" key="4">
    <source>
        <dbReference type="ARBA" id="ARBA00022679"/>
    </source>
</evidence>
<dbReference type="InterPro" id="IPR000878">
    <property type="entry name" value="4pyrrol_Mease"/>
</dbReference>
<dbReference type="FunFam" id="3.30.950.10:FF:000002">
    <property type="entry name" value="Ribosomal RNA small subunit methyltransferase I"/>
    <property type="match status" value="1"/>
</dbReference>
<dbReference type="EC" id="2.1.1.198" evidence="6"/>
<evidence type="ECO:0000256" key="6">
    <source>
        <dbReference type="HAMAP-Rule" id="MF_01877"/>
    </source>
</evidence>
<dbReference type="Gene3D" id="3.40.1010.10">
    <property type="entry name" value="Cobalt-precorrin-4 Transmethylase, Domain 1"/>
    <property type="match status" value="1"/>
</dbReference>
<gene>
    <name evidence="6" type="primary">rsmI</name>
    <name evidence="8" type="ORF">A2678_01620</name>
</gene>
<dbReference type="Pfam" id="PF00590">
    <property type="entry name" value="TP_methylase"/>
    <property type="match status" value="1"/>
</dbReference>
<dbReference type="Proteomes" id="UP000178815">
    <property type="component" value="Unassembled WGS sequence"/>
</dbReference>
<sequence length="231" mass="25193">MTNTGTLSIVATPIGNLEDITLRALRTLKECDVIYAEDTRIISKLLARYQIKKPLQRLDAATEMQKADEIIARLEAGEHVAYVSDAGTPGISDPGARMVRAVREHSHILKNVGITIEAIPGPSALTTALSIAGLDTTGFTFLGFLPHKKGRQTALKKLASSDIPVVLYESPHRIIKLLDELEALRISSVTIARELTKIHEEVTSGTVGDVQAYFKAHPDHVRGEFVVIIEP</sequence>
<comment type="function">
    <text evidence="6">Catalyzes the 2'-O-methylation of the ribose of cytidine 1402 (C1402) in 16S rRNA.</text>
</comment>
<dbReference type="InterPro" id="IPR008189">
    <property type="entry name" value="rRNA_ssu_MeTfrase_I"/>
</dbReference>
<dbReference type="FunFam" id="3.40.1010.10:FF:000007">
    <property type="entry name" value="Ribosomal RNA small subunit methyltransferase I"/>
    <property type="match status" value="1"/>
</dbReference>
<dbReference type="SUPFAM" id="SSF53790">
    <property type="entry name" value="Tetrapyrrole methylase"/>
    <property type="match status" value="1"/>
</dbReference>
<dbReference type="InterPro" id="IPR014777">
    <property type="entry name" value="4pyrrole_Mease_sub1"/>
</dbReference>
<dbReference type="PIRSF" id="PIRSF005917">
    <property type="entry name" value="MTase_YraL"/>
    <property type="match status" value="1"/>
</dbReference>
<dbReference type="EMBL" id="MFKU01000016">
    <property type="protein sequence ID" value="OGG48264.1"/>
    <property type="molecule type" value="Genomic_DNA"/>
</dbReference>
<dbReference type="InterPro" id="IPR035996">
    <property type="entry name" value="4pyrrol_Methylase_sf"/>
</dbReference>
<proteinExistence type="inferred from homology"/>
<dbReference type="Gene3D" id="3.30.950.10">
    <property type="entry name" value="Methyltransferase, Cobalt-precorrin-4 Transmethylase, Domain 2"/>
    <property type="match status" value="1"/>
</dbReference>
<dbReference type="NCBIfam" id="TIGR00096">
    <property type="entry name" value="16S rRNA (cytidine(1402)-2'-O)-methyltransferase"/>
    <property type="match status" value="1"/>
</dbReference>
<reference evidence="8 9" key="1">
    <citation type="journal article" date="2016" name="Nat. Commun.">
        <title>Thousands of microbial genomes shed light on interconnected biogeochemical processes in an aquifer system.</title>
        <authorList>
            <person name="Anantharaman K."/>
            <person name="Brown C.T."/>
            <person name="Hug L.A."/>
            <person name="Sharon I."/>
            <person name="Castelle C.J."/>
            <person name="Probst A.J."/>
            <person name="Thomas B.C."/>
            <person name="Singh A."/>
            <person name="Wilkins M.J."/>
            <person name="Karaoz U."/>
            <person name="Brodie E.L."/>
            <person name="Williams K.H."/>
            <person name="Hubbard S.S."/>
            <person name="Banfield J.F."/>
        </authorList>
    </citation>
    <scope>NUCLEOTIDE SEQUENCE [LARGE SCALE GENOMIC DNA]</scope>
</reference>
<dbReference type="HAMAP" id="MF_01877">
    <property type="entry name" value="16SrRNA_methyltr_I"/>
    <property type="match status" value="1"/>
</dbReference>
<evidence type="ECO:0000256" key="3">
    <source>
        <dbReference type="ARBA" id="ARBA00022603"/>
    </source>
</evidence>
<comment type="catalytic activity">
    <reaction evidence="6">
        <text>cytidine(1402) in 16S rRNA + S-adenosyl-L-methionine = 2'-O-methylcytidine(1402) in 16S rRNA + S-adenosyl-L-homocysteine + H(+)</text>
        <dbReference type="Rhea" id="RHEA:42924"/>
        <dbReference type="Rhea" id="RHEA-COMP:10285"/>
        <dbReference type="Rhea" id="RHEA-COMP:10286"/>
        <dbReference type="ChEBI" id="CHEBI:15378"/>
        <dbReference type="ChEBI" id="CHEBI:57856"/>
        <dbReference type="ChEBI" id="CHEBI:59789"/>
        <dbReference type="ChEBI" id="CHEBI:74495"/>
        <dbReference type="ChEBI" id="CHEBI:82748"/>
        <dbReference type="EC" id="2.1.1.198"/>
    </reaction>
</comment>
<dbReference type="PANTHER" id="PTHR46111:SF1">
    <property type="entry name" value="RIBOSOMAL RNA SMALL SUBUNIT METHYLTRANSFERASE I"/>
    <property type="match status" value="1"/>
</dbReference>
<dbReference type="AlphaFoldDB" id="A0A1F6CG74"/>
<keyword evidence="1 6" id="KW-0963">Cytoplasm</keyword>
<evidence type="ECO:0000313" key="8">
    <source>
        <dbReference type="EMBL" id="OGG48264.1"/>
    </source>
</evidence>
<feature type="domain" description="Tetrapyrrole methylase" evidence="7">
    <location>
        <begin position="6"/>
        <end position="210"/>
    </location>
</feature>
<evidence type="ECO:0000256" key="1">
    <source>
        <dbReference type="ARBA" id="ARBA00022490"/>
    </source>
</evidence>